<dbReference type="Proteomes" id="UP001258315">
    <property type="component" value="Unassembled WGS sequence"/>
</dbReference>
<proteinExistence type="predicted"/>
<evidence type="ECO:0000313" key="3">
    <source>
        <dbReference type="Proteomes" id="UP001258315"/>
    </source>
</evidence>
<protein>
    <submittedName>
        <fullName evidence="2">Uncharacterized protein YdhG (YjbR/CyaY superfamily)</fullName>
    </submittedName>
</protein>
<sequence length="124" mass="13721">MKAETPADIDAYLATFPKATQAILQQVREIIQKAAPEATEAISYAMPTFKLNGNLVHFAGYANHIGFYATPTGNSEFAEELSKYKTGKGSIQFPINELMPLDLITRIVKFRVEQNLLKGKKTKG</sequence>
<name>A0ABU3GZK0_9SPHI</name>
<reference evidence="3" key="1">
    <citation type="submission" date="2023-07" db="EMBL/GenBank/DDBJ databases">
        <title>Functional and genomic diversity of the sorghum phyllosphere microbiome.</title>
        <authorList>
            <person name="Shade A."/>
        </authorList>
    </citation>
    <scope>NUCLEOTIDE SEQUENCE [LARGE SCALE GENOMIC DNA]</scope>
    <source>
        <strain evidence="3">SORGH_AS_0422</strain>
    </source>
</reference>
<accession>A0ABU3GZK0</accession>
<dbReference type="EMBL" id="JAVLVU010000001">
    <property type="protein sequence ID" value="MDT3405195.1"/>
    <property type="molecule type" value="Genomic_DNA"/>
</dbReference>
<gene>
    <name evidence="2" type="ORF">QE417_004267</name>
</gene>
<dbReference type="Gene3D" id="3.90.1150.200">
    <property type="match status" value="1"/>
</dbReference>
<dbReference type="Pfam" id="PF08818">
    <property type="entry name" value="DUF1801"/>
    <property type="match status" value="1"/>
</dbReference>
<dbReference type="RefSeq" id="WP_311953439.1">
    <property type="nucleotide sequence ID" value="NZ_JAVLVU010000001.1"/>
</dbReference>
<dbReference type="InterPro" id="IPR014922">
    <property type="entry name" value="YdhG-like"/>
</dbReference>
<keyword evidence="3" id="KW-1185">Reference proteome</keyword>
<dbReference type="SUPFAM" id="SSF159888">
    <property type="entry name" value="YdhG-like"/>
    <property type="match status" value="1"/>
</dbReference>
<evidence type="ECO:0000259" key="1">
    <source>
        <dbReference type="Pfam" id="PF08818"/>
    </source>
</evidence>
<evidence type="ECO:0000313" key="2">
    <source>
        <dbReference type="EMBL" id="MDT3405195.1"/>
    </source>
</evidence>
<comment type="caution">
    <text evidence="2">The sequence shown here is derived from an EMBL/GenBank/DDBJ whole genome shotgun (WGS) entry which is preliminary data.</text>
</comment>
<feature type="domain" description="YdhG-like" evidence="1">
    <location>
        <begin position="21"/>
        <end position="112"/>
    </location>
</feature>
<organism evidence="2 3">
    <name type="scientific">Mucilaginibacter terrae</name>
    <dbReference type="NCBI Taxonomy" id="1955052"/>
    <lineage>
        <taxon>Bacteria</taxon>
        <taxon>Pseudomonadati</taxon>
        <taxon>Bacteroidota</taxon>
        <taxon>Sphingobacteriia</taxon>
        <taxon>Sphingobacteriales</taxon>
        <taxon>Sphingobacteriaceae</taxon>
        <taxon>Mucilaginibacter</taxon>
    </lineage>
</organism>